<dbReference type="SUPFAM" id="SSF53474">
    <property type="entry name" value="alpha/beta-Hydrolases"/>
    <property type="match status" value="1"/>
</dbReference>
<dbReference type="EMBL" id="HBFC01011135">
    <property type="protein sequence ID" value="CAD8703826.1"/>
    <property type="molecule type" value="Transcribed_RNA"/>
</dbReference>
<feature type="region of interest" description="Disordered" evidence="2">
    <location>
        <begin position="92"/>
        <end position="112"/>
    </location>
</feature>
<dbReference type="Pfam" id="PF00975">
    <property type="entry name" value="Thioesterase"/>
    <property type="match status" value="2"/>
</dbReference>
<evidence type="ECO:0000259" key="3">
    <source>
        <dbReference type="Pfam" id="PF00975"/>
    </source>
</evidence>
<dbReference type="InterPro" id="IPR029058">
    <property type="entry name" value="AB_hydrolase_fold"/>
</dbReference>
<dbReference type="InterPro" id="IPR012223">
    <property type="entry name" value="TEII"/>
</dbReference>
<dbReference type="PANTHER" id="PTHR11487">
    <property type="entry name" value="THIOESTERASE"/>
    <property type="match status" value="1"/>
</dbReference>
<dbReference type="Gene3D" id="3.40.50.1820">
    <property type="entry name" value="alpha/beta hydrolase"/>
    <property type="match status" value="1"/>
</dbReference>
<gene>
    <name evidence="4" type="ORF">MANT1106_LOCUS6508</name>
</gene>
<evidence type="ECO:0000256" key="2">
    <source>
        <dbReference type="SAM" id="MobiDB-lite"/>
    </source>
</evidence>
<sequence>MNSCSTYGKWILQGPNEHRSTAAALRLFCIPQAGCGAWSFHGWSSKLPAGVEVMPVELPGRNSRMAESKDATSIQQLASEILDAIEGLLPGDAAEGEAGGERGRESRQHNPPYALLGHSMGAWVVYEIAREIRRRRREEGAATAMPRKLYVCGNRAPHLSGARNDPDQLSPSIAALPDDRFWACFERRYGANPDLASPSIRAYILPLLRADFRLVESYVCVCGDPLELPIAAVGAEGDSRYLPEQLSRWAAHCCVPSAIGGRGMGSEQASGGGDGGGEGEAAAHITGRVNGVVQGQGEGAGAGAGAGASGFSEHWFTGISPEQGAEYWGTPHRIVLDYPKELQEYLAMDLPTLY</sequence>
<comment type="similarity">
    <text evidence="1">Belongs to the thioesterase family.</text>
</comment>
<evidence type="ECO:0000256" key="1">
    <source>
        <dbReference type="ARBA" id="ARBA00007169"/>
    </source>
</evidence>
<dbReference type="AlphaFoldDB" id="A0A7S0SDY3"/>
<organism evidence="4">
    <name type="scientific">Mantoniella antarctica</name>
    <dbReference type="NCBI Taxonomy" id="81844"/>
    <lineage>
        <taxon>Eukaryota</taxon>
        <taxon>Viridiplantae</taxon>
        <taxon>Chlorophyta</taxon>
        <taxon>Mamiellophyceae</taxon>
        <taxon>Mamiellales</taxon>
        <taxon>Mamiellaceae</taxon>
        <taxon>Mantoniella</taxon>
    </lineage>
</organism>
<evidence type="ECO:0000313" key="4">
    <source>
        <dbReference type="EMBL" id="CAD8703826.1"/>
    </source>
</evidence>
<feature type="domain" description="Thioesterase" evidence="3">
    <location>
        <begin position="26"/>
        <end position="90"/>
    </location>
</feature>
<feature type="domain" description="Thioesterase" evidence="3">
    <location>
        <begin position="106"/>
        <end position="241"/>
    </location>
</feature>
<protein>
    <recommendedName>
        <fullName evidence="3">Thioesterase domain-containing protein</fullName>
    </recommendedName>
</protein>
<proteinExistence type="inferred from homology"/>
<dbReference type="InterPro" id="IPR001031">
    <property type="entry name" value="Thioesterase"/>
</dbReference>
<name>A0A7S0SDY3_9CHLO</name>
<accession>A0A7S0SDY3</accession>
<dbReference type="PANTHER" id="PTHR11487:SF0">
    <property type="entry name" value="S-ACYL FATTY ACID SYNTHASE THIOESTERASE, MEDIUM CHAIN"/>
    <property type="match status" value="1"/>
</dbReference>
<dbReference type="GO" id="GO:0008610">
    <property type="term" value="P:lipid biosynthetic process"/>
    <property type="evidence" value="ECO:0007669"/>
    <property type="project" value="TreeGrafter"/>
</dbReference>
<reference evidence="4" key="1">
    <citation type="submission" date="2021-01" db="EMBL/GenBank/DDBJ databases">
        <authorList>
            <person name="Corre E."/>
            <person name="Pelletier E."/>
            <person name="Niang G."/>
            <person name="Scheremetjew M."/>
            <person name="Finn R."/>
            <person name="Kale V."/>
            <person name="Holt S."/>
            <person name="Cochrane G."/>
            <person name="Meng A."/>
            <person name="Brown T."/>
            <person name="Cohen L."/>
        </authorList>
    </citation>
    <scope>NUCLEOTIDE SEQUENCE</scope>
    <source>
        <strain evidence="4">SL-175</strain>
    </source>
</reference>
<feature type="compositionally biased region" description="Basic and acidic residues" evidence="2">
    <location>
        <begin position="99"/>
        <end position="108"/>
    </location>
</feature>